<evidence type="ECO:0000313" key="1">
    <source>
        <dbReference type="EMBL" id="WVY90141.1"/>
    </source>
</evidence>
<accession>A0AAQ3MFV1</accession>
<protein>
    <submittedName>
        <fullName evidence="1">Uncharacterized protein</fullName>
    </submittedName>
</protein>
<organism evidence="1 2">
    <name type="scientific">Vigna mungo</name>
    <name type="common">Black gram</name>
    <name type="synonym">Phaseolus mungo</name>
    <dbReference type="NCBI Taxonomy" id="3915"/>
    <lineage>
        <taxon>Eukaryota</taxon>
        <taxon>Viridiplantae</taxon>
        <taxon>Streptophyta</taxon>
        <taxon>Embryophyta</taxon>
        <taxon>Tracheophyta</taxon>
        <taxon>Spermatophyta</taxon>
        <taxon>Magnoliopsida</taxon>
        <taxon>eudicotyledons</taxon>
        <taxon>Gunneridae</taxon>
        <taxon>Pentapetalae</taxon>
        <taxon>rosids</taxon>
        <taxon>fabids</taxon>
        <taxon>Fabales</taxon>
        <taxon>Fabaceae</taxon>
        <taxon>Papilionoideae</taxon>
        <taxon>50 kb inversion clade</taxon>
        <taxon>NPAAA clade</taxon>
        <taxon>indigoferoid/millettioid clade</taxon>
        <taxon>Phaseoleae</taxon>
        <taxon>Vigna</taxon>
    </lineage>
</organism>
<sequence length="137" mass="15957">MEEVGEHSKAFDTRKKLVFRHFCKTNFIGALNERLNTEQKTYINKIGCLLLVNNEDGSEDFVEQPDKSEDFVEQPFCGSQGNLQSTPVQYHHQTLMFEGGIENKQSTMYDRMKVVPRKRIKSVATKSPYTEHIRRKK</sequence>
<gene>
    <name evidence="1" type="ORF">V8G54_035655</name>
</gene>
<name>A0AAQ3MFV1_VIGMU</name>
<dbReference type="AlphaFoldDB" id="A0AAQ3MFV1"/>
<proteinExistence type="predicted"/>
<reference evidence="1 2" key="1">
    <citation type="journal article" date="2023" name="Life. Sci Alliance">
        <title>Evolutionary insights into 3D genome organization and epigenetic landscape of Vigna mungo.</title>
        <authorList>
            <person name="Junaid A."/>
            <person name="Singh B."/>
            <person name="Bhatia S."/>
        </authorList>
    </citation>
    <scope>NUCLEOTIDE SEQUENCE [LARGE SCALE GENOMIC DNA]</scope>
    <source>
        <strain evidence="1">Urdbean</strain>
    </source>
</reference>
<evidence type="ECO:0000313" key="2">
    <source>
        <dbReference type="Proteomes" id="UP001374535"/>
    </source>
</evidence>
<dbReference type="EMBL" id="CP144690">
    <property type="protein sequence ID" value="WVY90141.1"/>
    <property type="molecule type" value="Genomic_DNA"/>
</dbReference>
<keyword evidence="2" id="KW-1185">Reference proteome</keyword>
<dbReference type="Proteomes" id="UP001374535">
    <property type="component" value="Chromosome 11"/>
</dbReference>